<organism evidence="2 3">
    <name type="scientific">Byssothecium circinans</name>
    <dbReference type="NCBI Taxonomy" id="147558"/>
    <lineage>
        <taxon>Eukaryota</taxon>
        <taxon>Fungi</taxon>
        <taxon>Dikarya</taxon>
        <taxon>Ascomycota</taxon>
        <taxon>Pezizomycotina</taxon>
        <taxon>Dothideomycetes</taxon>
        <taxon>Pleosporomycetidae</taxon>
        <taxon>Pleosporales</taxon>
        <taxon>Massarineae</taxon>
        <taxon>Massarinaceae</taxon>
        <taxon>Byssothecium</taxon>
    </lineage>
</organism>
<dbReference type="Proteomes" id="UP000800035">
    <property type="component" value="Unassembled WGS sequence"/>
</dbReference>
<protein>
    <submittedName>
        <fullName evidence="2">Uncharacterized protein</fullName>
    </submittedName>
</protein>
<dbReference type="AlphaFoldDB" id="A0A6A5TSM6"/>
<evidence type="ECO:0000313" key="2">
    <source>
        <dbReference type="EMBL" id="KAF1955953.1"/>
    </source>
</evidence>
<sequence>MFANPKEAEDAITELITLMRPVIEQQKFGTRFSIARPVLKPQPLIPAPTSLAPQPLSSPPNETTAPYNKRKSPATQEDEDIKADLLAARQLKQEALQHMGKRKPVPKKPLLNDTNNNADGDDADTEIEDAAPRPKAPISDTDKENIKPKPSPVPKKRVRAPMKKARRLTPIWMRNYRPTLRSPTPEISPKDVSKLALPPPPPVPLLELPKYITHTSSLSQTGFTPPITNATPLLSWKFQDILEETLVCIAGIKECERSWDRGNGEVDEWTEIAVKRAVDEASRSAMRLTEELAALVKAGEGGGGGEREWVEIGVERACEGIVVGVMSGEMWTGCAWGGIVGG</sequence>
<keyword evidence="3" id="KW-1185">Reference proteome</keyword>
<evidence type="ECO:0000256" key="1">
    <source>
        <dbReference type="SAM" id="MobiDB-lite"/>
    </source>
</evidence>
<gene>
    <name evidence="2" type="ORF">CC80DRAFT_563824</name>
</gene>
<name>A0A6A5TSM6_9PLEO</name>
<dbReference type="OrthoDB" id="10672534at2759"/>
<proteinExistence type="predicted"/>
<dbReference type="EMBL" id="ML976993">
    <property type="protein sequence ID" value="KAF1955953.1"/>
    <property type="molecule type" value="Genomic_DNA"/>
</dbReference>
<reference evidence="2" key="1">
    <citation type="journal article" date="2020" name="Stud. Mycol.">
        <title>101 Dothideomycetes genomes: a test case for predicting lifestyles and emergence of pathogens.</title>
        <authorList>
            <person name="Haridas S."/>
            <person name="Albert R."/>
            <person name="Binder M."/>
            <person name="Bloem J."/>
            <person name="Labutti K."/>
            <person name="Salamov A."/>
            <person name="Andreopoulos B."/>
            <person name="Baker S."/>
            <person name="Barry K."/>
            <person name="Bills G."/>
            <person name="Bluhm B."/>
            <person name="Cannon C."/>
            <person name="Castanera R."/>
            <person name="Culley D."/>
            <person name="Daum C."/>
            <person name="Ezra D."/>
            <person name="Gonzalez J."/>
            <person name="Henrissat B."/>
            <person name="Kuo A."/>
            <person name="Liang C."/>
            <person name="Lipzen A."/>
            <person name="Lutzoni F."/>
            <person name="Magnuson J."/>
            <person name="Mondo S."/>
            <person name="Nolan M."/>
            <person name="Ohm R."/>
            <person name="Pangilinan J."/>
            <person name="Park H.-J."/>
            <person name="Ramirez L."/>
            <person name="Alfaro M."/>
            <person name="Sun H."/>
            <person name="Tritt A."/>
            <person name="Yoshinaga Y."/>
            <person name="Zwiers L.-H."/>
            <person name="Turgeon B."/>
            <person name="Goodwin S."/>
            <person name="Spatafora J."/>
            <person name="Crous P."/>
            <person name="Grigoriev I."/>
        </authorList>
    </citation>
    <scope>NUCLEOTIDE SEQUENCE</scope>
    <source>
        <strain evidence="2">CBS 675.92</strain>
    </source>
</reference>
<accession>A0A6A5TSM6</accession>
<feature type="compositionally biased region" description="Acidic residues" evidence="1">
    <location>
        <begin position="119"/>
        <end position="129"/>
    </location>
</feature>
<feature type="region of interest" description="Disordered" evidence="1">
    <location>
        <begin position="41"/>
        <end position="162"/>
    </location>
</feature>
<evidence type="ECO:0000313" key="3">
    <source>
        <dbReference type="Proteomes" id="UP000800035"/>
    </source>
</evidence>